<evidence type="ECO:0000256" key="1">
    <source>
        <dbReference type="SAM" id="MobiDB-lite"/>
    </source>
</evidence>
<organism evidence="2">
    <name type="scientific">Cafeteria roenbergensis</name>
    <name type="common">Marine flagellate</name>
    <dbReference type="NCBI Taxonomy" id="33653"/>
    <lineage>
        <taxon>Eukaryota</taxon>
        <taxon>Sar</taxon>
        <taxon>Stramenopiles</taxon>
        <taxon>Bigyra</taxon>
        <taxon>Opalozoa</taxon>
        <taxon>Bicosoecida</taxon>
        <taxon>Cafeteriaceae</taxon>
        <taxon>Cafeteria</taxon>
    </lineage>
</organism>
<accession>A0A6U1NN04</accession>
<protein>
    <recommendedName>
        <fullName evidence="4">SMP domain-containing protein</fullName>
    </recommendedName>
</protein>
<dbReference type="EMBL" id="HBET01019356">
    <property type="protein sequence ID" value="CAD8568676.1"/>
    <property type="molecule type" value="Transcribed_RNA"/>
</dbReference>
<feature type="compositionally biased region" description="Polar residues" evidence="1">
    <location>
        <begin position="16"/>
        <end position="26"/>
    </location>
</feature>
<evidence type="ECO:0000313" key="2">
    <source>
        <dbReference type="EMBL" id="CAD8568675.1"/>
    </source>
</evidence>
<evidence type="ECO:0000313" key="3">
    <source>
        <dbReference type="EMBL" id="CAD8568676.1"/>
    </source>
</evidence>
<evidence type="ECO:0008006" key="4">
    <source>
        <dbReference type="Google" id="ProtNLM"/>
    </source>
</evidence>
<feature type="region of interest" description="Disordered" evidence="1">
    <location>
        <begin position="1"/>
        <end position="31"/>
    </location>
</feature>
<sequence>MARSIEQASKHPEKLMNQQATDLTKTVESRACAENGAEAGAGAGDAQAGRGQTAAVRERAAQAAASVQAAAASCGSVRVAETVTTQGRSVDEKRVAKMQPIGCAAVGAAPSAGGASETLYCIAPPTLQTCRAATRR</sequence>
<proteinExistence type="predicted"/>
<gene>
    <name evidence="2" type="ORF">CROE0942_LOCUS13055</name>
    <name evidence="3" type="ORF">CROE0942_LOCUS13056</name>
</gene>
<dbReference type="EMBL" id="HBET01019354">
    <property type="protein sequence ID" value="CAD8568675.1"/>
    <property type="molecule type" value="Transcribed_RNA"/>
</dbReference>
<reference evidence="2" key="1">
    <citation type="submission" date="2021-01" db="EMBL/GenBank/DDBJ databases">
        <authorList>
            <person name="Corre E."/>
            <person name="Pelletier E."/>
            <person name="Niang G."/>
            <person name="Scheremetjew M."/>
            <person name="Finn R."/>
            <person name="Kale V."/>
            <person name="Holt S."/>
            <person name="Cochrane G."/>
            <person name="Meng A."/>
            <person name="Brown T."/>
            <person name="Cohen L."/>
        </authorList>
    </citation>
    <scope>NUCLEOTIDE SEQUENCE</scope>
    <source>
        <strain evidence="2">E4-10</strain>
    </source>
</reference>
<name>A0A6U1NN04_CAFRO</name>
<dbReference type="AlphaFoldDB" id="A0A6U1NN04"/>